<feature type="region of interest" description="Disordered" evidence="1">
    <location>
        <begin position="1"/>
        <end position="26"/>
    </location>
</feature>
<evidence type="ECO:0000256" key="1">
    <source>
        <dbReference type="SAM" id="MobiDB-lite"/>
    </source>
</evidence>
<name>A0A0D7CTE3_9ACTN</name>
<keyword evidence="3" id="KW-1185">Reference proteome</keyword>
<dbReference type="AlphaFoldDB" id="A0A0D7CTE3"/>
<dbReference type="RefSeq" id="WP_157879859.1">
    <property type="nucleotide sequence ID" value="NZ_JRKI01000005.1"/>
</dbReference>
<dbReference type="PATRIC" id="fig|1240678.4.peg.881"/>
<comment type="caution">
    <text evidence="2">The sequence shown here is derived from an EMBL/GenBank/DDBJ whole genome shotgun (WGS) entry which is preliminary data.</text>
</comment>
<evidence type="ECO:0000313" key="3">
    <source>
        <dbReference type="Proteomes" id="UP000032458"/>
    </source>
</evidence>
<accession>A0A0D7CTE3</accession>
<protein>
    <submittedName>
        <fullName evidence="2">Uncharacterized protein</fullName>
    </submittedName>
</protein>
<sequence>MAAQQAQPVGGVVGPDDAAHGLVGADAGAAPVDPAGGGEAAGGLPGFRGPCEGFAVGGLGVGGAVREGGDIGGAQAGAVEVTGRVAPRPLSSTCAPPRSVR</sequence>
<dbReference type="Proteomes" id="UP000032458">
    <property type="component" value="Unassembled WGS sequence"/>
</dbReference>
<organism evidence="2 3">
    <name type="scientific">Streptomyces natalensis ATCC 27448</name>
    <dbReference type="NCBI Taxonomy" id="1240678"/>
    <lineage>
        <taxon>Bacteria</taxon>
        <taxon>Bacillati</taxon>
        <taxon>Actinomycetota</taxon>
        <taxon>Actinomycetes</taxon>
        <taxon>Kitasatosporales</taxon>
        <taxon>Streptomycetaceae</taxon>
        <taxon>Streptomyces</taxon>
    </lineage>
</organism>
<gene>
    <name evidence="2" type="ORF">SNA_04170</name>
</gene>
<evidence type="ECO:0000313" key="2">
    <source>
        <dbReference type="EMBL" id="KIZ19125.1"/>
    </source>
</evidence>
<dbReference type="EMBL" id="JRKI01000005">
    <property type="protein sequence ID" value="KIZ19125.1"/>
    <property type="molecule type" value="Genomic_DNA"/>
</dbReference>
<reference evidence="2 3" key="1">
    <citation type="submission" date="2014-09" db="EMBL/GenBank/DDBJ databases">
        <title>Draft genome sequence of Streptomyces natalensis ATCC 27448, producer of the antifungal pimaricin.</title>
        <authorList>
            <person name="Mendes M.V."/>
            <person name="Beites T."/>
            <person name="Pires S."/>
            <person name="Santos C.L."/>
            <person name="Moradas-Ferreira P."/>
        </authorList>
    </citation>
    <scope>NUCLEOTIDE SEQUENCE [LARGE SCALE GENOMIC DNA]</scope>
    <source>
        <strain evidence="2 3">ATCC 27448</strain>
    </source>
</reference>
<proteinExistence type="predicted"/>